<dbReference type="RefSeq" id="WP_008636209.1">
    <property type="nucleotide sequence ID" value="NZ_AFXZ01000013.1"/>
</dbReference>
<accession>G2EBZ2</accession>
<evidence type="ECO:0000256" key="3">
    <source>
        <dbReference type="SAM" id="SignalP"/>
    </source>
</evidence>
<evidence type="ECO:0000313" key="4">
    <source>
        <dbReference type="EMBL" id="EGV44029.1"/>
    </source>
</evidence>
<gene>
    <name evidence="4" type="ORF">BZARG_1416</name>
</gene>
<evidence type="ECO:0000256" key="1">
    <source>
        <dbReference type="ARBA" id="ARBA00005622"/>
    </source>
</evidence>
<sequence>MKLKKILIACFLLIFVNQIYAQNDVVKYKKEPLVIGEQVHFDSQILNENRILNIYLPLDYGKDPLQTYPVIYLLDGSMDEDFIHITGLVQFGSFSWINMVPESIVVGISNVDRERDLTFSSTDKEDQVEYPTTGKSENFIQFIEKELQPFIQNNYKISDSKTVIGQSLGGLLATEVLFKNPELFDNYILISPSLWWGNETLLTYTPRPFTSKKSVFIAVGNEGDIMERLTKELFDKLKSLQDEDSTIYYEFLENQTHGDALHLGVYHAFDKIFGKKED</sequence>
<evidence type="ECO:0000313" key="5">
    <source>
        <dbReference type="Proteomes" id="UP000003730"/>
    </source>
</evidence>
<dbReference type="Proteomes" id="UP000003730">
    <property type="component" value="Unassembled WGS sequence"/>
</dbReference>
<dbReference type="Pfam" id="PF00756">
    <property type="entry name" value="Esterase"/>
    <property type="match status" value="1"/>
</dbReference>
<dbReference type="Gene3D" id="3.40.50.1820">
    <property type="entry name" value="alpha/beta hydrolase"/>
    <property type="match status" value="1"/>
</dbReference>
<keyword evidence="2 4" id="KW-0378">Hydrolase</keyword>
<keyword evidence="5" id="KW-1185">Reference proteome</keyword>
<dbReference type="InterPro" id="IPR052558">
    <property type="entry name" value="Siderophore_Hydrolase_D"/>
</dbReference>
<dbReference type="eggNOG" id="COG2819">
    <property type="taxonomic scope" value="Bacteria"/>
</dbReference>
<name>G2EBZ2_9FLAO</name>
<comment type="caution">
    <text evidence="4">The sequence shown here is derived from an EMBL/GenBank/DDBJ whole genome shotgun (WGS) entry which is preliminary data.</text>
</comment>
<protein>
    <submittedName>
        <fullName evidence="4">Alpha/beta hydrolase</fullName>
    </submittedName>
</protein>
<dbReference type="STRING" id="1046627.BZARG_1416"/>
<dbReference type="InterPro" id="IPR029058">
    <property type="entry name" value="AB_hydrolase_fold"/>
</dbReference>
<dbReference type="PANTHER" id="PTHR40841">
    <property type="entry name" value="SIDEROPHORE TRIACETYLFUSARININE C ESTERASE"/>
    <property type="match status" value="1"/>
</dbReference>
<organism evidence="4 5">
    <name type="scientific">Bizionia argentinensis JUB59</name>
    <dbReference type="NCBI Taxonomy" id="1046627"/>
    <lineage>
        <taxon>Bacteria</taxon>
        <taxon>Pseudomonadati</taxon>
        <taxon>Bacteroidota</taxon>
        <taxon>Flavobacteriia</taxon>
        <taxon>Flavobacteriales</taxon>
        <taxon>Flavobacteriaceae</taxon>
        <taxon>Bizionia</taxon>
    </lineage>
</organism>
<dbReference type="PANTHER" id="PTHR40841:SF2">
    <property type="entry name" value="SIDEROPHORE-DEGRADING ESTERASE (EUROFUNG)"/>
    <property type="match status" value="1"/>
</dbReference>
<dbReference type="InterPro" id="IPR000801">
    <property type="entry name" value="Esterase-like"/>
</dbReference>
<comment type="similarity">
    <text evidence="1">Belongs to the esterase D family.</text>
</comment>
<evidence type="ECO:0000256" key="2">
    <source>
        <dbReference type="ARBA" id="ARBA00022801"/>
    </source>
</evidence>
<dbReference type="AlphaFoldDB" id="G2EBZ2"/>
<dbReference type="OrthoDB" id="9784036at2"/>
<dbReference type="PATRIC" id="fig|1046627.3.peg.1050"/>
<dbReference type="GO" id="GO:0016788">
    <property type="term" value="F:hydrolase activity, acting on ester bonds"/>
    <property type="evidence" value="ECO:0007669"/>
    <property type="project" value="TreeGrafter"/>
</dbReference>
<dbReference type="EMBL" id="AFXZ01000013">
    <property type="protein sequence ID" value="EGV44029.1"/>
    <property type="molecule type" value="Genomic_DNA"/>
</dbReference>
<keyword evidence="3" id="KW-0732">Signal</keyword>
<dbReference type="SUPFAM" id="SSF53474">
    <property type="entry name" value="alpha/beta-Hydrolases"/>
    <property type="match status" value="1"/>
</dbReference>
<feature type="chain" id="PRO_5003429108" evidence="3">
    <location>
        <begin position="22"/>
        <end position="278"/>
    </location>
</feature>
<reference evidence="4 5" key="1">
    <citation type="journal article" date="2008" name="Int. J. Syst. Evol. Microbiol.">
        <title>Bizionia argentinensis sp. nov., isolated from surface marine water in Antarctica.</title>
        <authorList>
            <person name="Bercovich A."/>
            <person name="Vazquez S.C."/>
            <person name="Yankilevich P."/>
            <person name="Coria S.H."/>
            <person name="Foti M."/>
            <person name="Hernandez E."/>
            <person name="Vidal A."/>
            <person name="Ruberto L."/>
            <person name="Melo C."/>
            <person name="Marenssi S."/>
            <person name="Criscuolo M."/>
            <person name="Memoli M."/>
            <person name="Arguelles M."/>
            <person name="Mac Cormack W.P."/>
        </authorList>
    </citation>
    <scope>NUCLEOTIDE SEQUENCE [LARGE SCALE GENOMIC DNA]</scope>
    <source>
        <strain evidence="4 5">JUB59</strain>
    </source>
</reference>
<proteinExistence type="inferred from homology"/>
<feature type="signal peptide" evidence="3">
    <location>
        <begin position="1"/>
        <end position="21"/>
    </location>
</feature>